<keyword evidence="11" id="KW-1185">Reference proteome</keyword>
<keyword evidence="4" id="KW-0378">Hydrolase</keyword>
<dbReference type="SUPFAM" id="SSF51445">
    <property type="entry name" value="(Trans)glycosidases"/>
    <property type="match status" value="1"/>
</dbReference>
<evidence type="ECO:0000256" key="7">
    <source>
        <dbReference type="ARBA" id="ARBA00033417"/>
    </source>
</evidence>
<dbReference type="PANTHER" id="PTHR32227">
    <property type="entry name" value="GLUCAN ENDO-1,3-BETA-GLUCOSIDASE BG1-RELATED-RELATED"/>
    <property type="match status" value="1"/>
</dbReference>
<evidence type="ECO:0000256" key="9">
    <source>
        <dbReference type="SAM" id="MobiDB-lite"/>
    </source>
</evidence>
<evidence type="ECO:0000256" key="3">
    <source>
        <dbReference type="ARBA" id="ARBA00012780"/>
    </source>
</evidence>
<comment type="caution">
    <text evidence="10">The sequence shown here is derived from an EMBL/GenBank/DDBJ whole genome shotgun (WGS) entry which is preliminary data.</text>
</comment>
<protein>
    <recommendedName>
        <fullName evidence="3">glucan endo-1,3-beta-D-glucosidase</fullName>
        <ecNumber evidence="3">3.2.1.39</ecNumber>
    </recommendedName>
    <alternativeName>
        <fullName evidence="6">(1-&gt;3)-beta-glucan endohydrolase</fullName>
    </alternativeName>
    <alternativeName>
        <fullName evidence="7">Beta-1,3-endoglucanase</fullName>
    </alternativeName>
</protein>
<keyword evidence="5" id="KW-0326">Glycosidase</keyword>
<name>A0ABD1L7A9_9FABA</name>
<organism evidence="10 11">
    <name type="scientific">Flemingia macrophylla</name>
    <dbReference type="NCBI Taxonomy" id="520843"/>
    <lineage>
        <taxon>Eukaryota</taxon>
        <taxon>Viridiplantae</taxon>
        <taxon>Streptophyta</taxon>
        <taxon>Embryophyta</taxon>
        <taxon>Tracheophyta</taxon>
        <taxon>Spermatophyta</taxon>
        <taxon>Magnoliopsida</taxon>
        <taxon>eudicotyledons</taxon>
        <taxon>Gunneridae</taxon>
        <taxon>Pentapetalae</taxon>
        <taxon>rosids</taxon>
        <taxon>fabids</taxon>
        <taxon>Fabales</taxon>
        <taxon>Fabaceae</taxon>
        <taxon>Papilionoideae</taxon>
        <taxon>50 kb inversion clade</taxon>
        <taxon>NPAAA clade</taxon>
        <taxon>indigoferoid/millettioid clade</taxon>
        <taxon>Phaseoleae</taxon>
        <taxon>Flemingia</taxon>
    </lineage>
</organism>
<evidence type="ECO:0000256" key="5">
    <source>
        <dbReference type="ARBA" id="ARBA00023295"/>
    </source>
</evidence>
<dbReference type="InterPro" id="IPR017853">
    <property type="entry name" value="GH"/>
</dbReference>
<evidence type="ECO:0000313" key="11">
    <source>
        <dbReference type="Proteomes" id="UP001603857"/>
    </source>
</evidence>
<dbReference type="EC" id="3.2.1.39" evidence="3"/>
<dbReference type="InterPro" id="IPR000490">
    <property type="entry name" value="Glyco_hydro_17"/>
</dbReference>
<sequence length="242" mass="26680">MEDNLLMHDDVANTITKAFSTSTSPSPSHSPESGVAATADRAPSSDNQKYDIAKRHRVVRAESDDLLLRPSTSPAGFTRVRGGPDNLALVGVRVATCSASSLPRTPTSVLQSSFSASSGSFKSELVELVIKLMLEFLRQTDSYLMLNAYPFFVYAANADKISLDYALLRDNPDVVDLDNDLKYSNLFNAQIDSIFAAMSTLKYDNVIVTVSDTGWPQLETLTRLEQSPRLQRELGEVCFEWE</sequence>
<comment type="catalytic activity">
    <reaction evidence="1">
        <text>Hydrolysis of (1-&gt;3)-beta-D-glucosidic linkages in (1-&gt;3)-beta-D-glucans.</text>
        <dbReference type="EC" id="3.2.1.39"/>
    </reaction>
</comment>
<evidence type="ECO:0000256" key="6">
    <source>
        <dbReference type="ARBA" id="ARBA00033335"/>
    </source>
</evidence>
<gene>
    <name evidence="10" type="ORF">Fmac_028376</name>
</gene>
<dbReference type="Proteomes" id="UP001603857">
    <property type="component" value="Unassembled WGS sequence"/>
</dbReference>
<reference evidence="10 11" key="1">
    <citation type="submission" date="2024-08" db="EMBL/GenBank/DDBJ databases">
        <title>Insights into the chromosomal genome structure of Flemingia macrophylla.</title>
        <authorList>
            <person name="Ding Y."/>
            <person name="Zhao Y."/>
            <person name="Bi W."/>
            <person name="Wu M."/>
            <person name="Zhao G."/>
            <person name="Gong Y."/>
            <person name="Li W."/>
            <person name="Zhang P."/>
        </authorList>
    </citation>
    <scope>NUCLEOTIDE SEQUENCE [LARGE SCALE GENOMIC DNA]</scope>
    <source>
        <strain evidence="10">DYQJB</strain>
        <tissue evidence="10">Leaf</tissue>
    </source>
</reference>
<dbReference type="EMBL" id="JBGMDY010000010">
    <property type="protein sequence ID" value="KAL2319407.1"/>
    <property type="molecule type" value="Genomic_DNA"/>
</dbReference>
<dbReference type="Pfam" id="PF00332">
    <property type="entry name" value="Glyco_hydro_17"/>
    <property type="match status" value="1"/>
</dbReference>
<feature type="region of interest" description="Disordered" evidence="9">
    <location>
        <begin position="18"/>
        <end position="49"/>
    </location>
</feature>
<evidence type="ECO:0000256" key="2">
    <source>
        <dbReference type="ARBA" id="ARBA00008773"/>
    </source>
</evidence>
<evidence type="ECO:0000256" key="8">
    <source>
        <dbReference type="RuleBase" id="RU004335"/>
    </source>
</evidence>
<comment type="similarity">
    <text evidence="2 8">Belongs to the glycosyl hydrolase 17 family.</text>
</comment>
<accession>A0ABD1L7A9</accession>
<dbReference type="AlphaFoldDB" id="A0ABD1L7A9"/>
<proteinExistence type="inferred from homology"/>
<dbReference type="InterPro" id="IPR044965">
    <property type="entry name" value="Glyco_hydro_17_plant"/>
</dbReference>
<evidence type="ECO:0000256" key="1">
    <source>
        <dbReference type="ARBA" id="ARBA00000382"/>
    </source>
</evidence>
<feature type="compositionally biased region" description="Low complexity" evidence="9">
    <location>
        <begin position="20"/>
        <end position="33"/>
    </location>
</feature>
<evidence type="ECO:0000256" key="4">
    <source>
        <dbReference type="ARBA" id="ARBA00022801"/>
    </source>
</evidence>
<dbReference type="Gene3D" id="3.20.20.80">
    <property type="entry name" value="Glycosidases"/>
    <property type="match status" value="1"/>
</dbReference>
<evidence type="ECO:0000313" key="10">
    <source>
        <dbReference type="EMBL" id="KAL2319407.1"/>
    </source>
</evidence>
<dbReference type="GO" id="GO:0042973">
    <property type="term" value="F:glucan endo-1,3-beta-D-glucosidase activity"/>
    <property type="evidence" value="ECO:0007669"/>
    <property type="project" value="UniProtKB-EC"/>
</dbReference>